<name>A0AAD6LS08_9ROSI</name>
<dbReference type="GO" id="GO:0030267">
    <property type="term" value="F:glyoxylate reductase (NADPH) activity"/>
    <property type="evidence" value="ECO:0007669"/>
    <property type="project" value="TreeGrafter"/>
</dbReference>
<comment type="caution">
    <text evidence="2">The sequence shown here is derived from an EMBL/GenBank/DDBJ whole genome shotgun (WGS) entry which is preliminary data.</text>
</comment>
<dbReference type="GO" id="GO:0016618">
    <property type="term" value="F:hydroxypyruvate reductase [NAD(P)H] activity"/>
    <property type="evidence" value="ECO:0007669"/>
    <property type="project" value="TreeGrafter"/>
</dbReference>
<organism evidence="2 3">
    <name type="scientific">Populus alba x Populus x berolinensis</name>
    <dbReference type="NCBI Taxonomy" id="444605"/>
    <lineage>
        <taxon>Eukaryota</taxon>
        <taxon>Viridiplantae</taxon>
        <taxon>Streptophyta</taxon>
        <taxon>Embryophyta</taxon>
        <taxon>Tracheophyta</taxon>
        <taxon>Spermatophyta</taxon>
        <taxon>Magnoliopsida</taxon>
        <taxon>eudicotyledons</taxon>
        <taxon>Gunneridae</taxon>
        <taxon>Pentapetalae</taxon>
        <taxon>rosids</taxon>
        <taxon>fabids</taxon>
        <taxon>Malpighiales</taxon>
        <taxon>Salicaceae</taxon>
        <taxon>Saliceae</taxon>
        <taxon>Populus</taxon>
    </lineage>
</organism>
<dbReference type="SUPFAM" id="SSF52283">
    <property type="entry name" value="Formate/glycerate dehydrogenase catalytic domain-like"/>
    <property type="match status" value="1"/>
</dbReference>
<proteinExistence type="predicted"/>
<dbReference type="EMBL" id="JAQIZT010000014">
    <property type="protein sequence ID" value="KAJ6972176.1"/>
    <property type="molecule type" value="Genomic_DNA"/>
</dbReference>
<keyword evidence="1" id="KW-0560">Oxidoreductase</keyword>
<dbReference type="GO" id="GO:0005829">
    <property type="term" value="C:cytosol"/>
    <property type="evidence" value="ECO:0007669"/>
    <property type="project" value="TreeGrafter"/>
</dbReference>
<dbReference type="PANTHER" id="PTHR10996">
    <property type="entry name" value="2-HYDROXYACID DEHYDROGENASE-RELATED"/>
    <property type="match status" value="1"/>
</dbReference>
<evidence type="ECO:0000313" key="3">
    <source>
        <dbReference type="Proteomes" id="UP001164929"/>
    </source>
</evidence>
<sequence length="194" mass="21139">MDVLINSAIRSREGQFLIISKPDKNESSSNLLPKVLVLEPPLEFKYYRGKLSQKLQFSTPWDSPLPLDYFLSTHPSNLSHGTCPLNANIIRLLPSPSLIVTTSAGLNQIDLQERGISVAYAGSLFSEDDADIAVGLLIDVPRKISTGNRYLGGEKVGIVGLGSFGQEAAKGLEHDGCNILYNSRTKSSVPYPCY</sequence>
<dbReference type="AlphaFoldDB" id="A0AAD6LS08"/>
<reference evidence="2" key="1">
    <citation type="journal article" date="2023" name="Mol. Ecol. Resour.">
        <title>Chromosome-level genome assembly of a triploid poplar Populus alba 'Berolinensis'.</title>
        <authorList>
            <person name="Chen S."/>
            <person name="Yu Y."/>
            <person name="Wang X."/>
            <person name="Wang S."/>
            <person name="Zhang T."/>
            <person name="Zhou Y."/>
            <person name="He R."/>
            <person name="Meng N."/>
            <person name="Wang Y."/>
            <person name="Liu W."/>
            <person name="Liu Z."/>
            <person name="Liu J."/>
            <person name="Guo Q."/>
            <person name="Huang H."/>
            <person name="Sederoff R.R."/>
            <person name="Wang G."/>
            <person name="Qu G."/>
            <person name="Chen S."/>
        </authorList>
    </citation>
    <scope>NUCLEOTIDE SEQUENCE</scope>
    <source>
        <strain evidence="2">SC-2020</strain>
    </source>
</reference>
<dbReference type="Gene3D" id="3.40.50.720">
    <property type="entry name" value="NAD(P)-binding Rossmann-like Domain"/>
    <property type="match status" value="2"/>
</dbReference>
<evidence type="ECO:0000256" key="1">
    <source>
        <dbReference type="ARBA" id="ARBA00023002"/>
    </source>
</evidence>
<protein>
    <submittedName>
        <fullName evidence="2">Uncharacterized protein</fullName>
    </submittedName>
</protein>
<dbReference type="PANTHER" id="PTHR10996:SF237">
    <property type="entry name" value="GLYOXYLATE_HYDROXYPYRUVATE REDUCTASE HPR3-LIKE"/>
    <property type="match status" value="1"/>
</dbReference>
<dbReference type="Proteomes" id="UP001164929">
    <property type="component" value="Chromosome 14"/>
</dbReference>
<dbReference type="InterPro" id="IPR036291">
    <property type="entry name" value="NAD(P)-bd_dom_sf"/>
</dbReference>
<accession>A0AAD6LS08</accession>
<dbReference type="InterPro" id="IPR050223">
    <property type="entry name" value="D-isomer_2-hydroxyacid_DH"/>
</dbReference>
<dbReference type="SUPFAM" id="SSF51735">
    <property type="entry name" value="NAD(P)-binding Rossmann-fold domains"/>
    <property type="match status" value="1"/>
</dbReference>
<gene>
    <name evidence="2" type="ORF">NC653_032683</name>
</gene>
<keyword evidence="3" id="KW-1185">Reference proteome</keyword>
<evidence type="ECO:0000313" key="2">
    <source>
        <dbReference type="EMBL" id="KAJ6972176.1"/>
    </source>
</evidence>